<dbReference type="Pfam" id="PF02625">
    <property type="entry name" value="XdhC_CoxI"/>
    <property type="match status" value="1"/>
</dbReference>
<evidence type="ECO:0000313" key="3">
    <source>
        <dbReference type="EMBL" id="MER5172917.1"/>
    </source>
</evidence>
<organism evidence="3 4">
    <name type="scientific">Thioclava kandeliae</name>
    <dbReference type="NCBI Taxonomy" id="3070818"/>
    <lineage>
        <taxon>Bacteria</taxon>
        <taxon>Pseudomonadati</taxon>
        <taxon>Pseudomonadota</taxon>
        <taxon>Alphaproteobacteria</taxon>
        <taxon>Rhodobacterales</taxon>
        <taxon>Paracoccaceae</taxon>
        <taxon>Thioclava</taxon>
    </lineage>
</organism>
<dbReference type="PANTHER" id="PTHR30388:SF4">
    <property type="entry name" value="MOLYBDENUM COFACTOR INSERTION CHAPERONE PAOD"/>
    <property type="match status" value="1"/>
</dbReference>
<dbReference type="RefSeq" id="WP_350938020.1">
    <property type="nucleotide sequence ID" value="NZ_JAYWLC010000012.1"/>
</dbReference>
<accession>A0ABV1SJ41</accession>
<proteinExistence type="predicted"/>
<gene>
    <name evidence="3" type="ORF">VSX56_14155</name>
</gene>
<dbReference type="InterPro" id="IPR027051">
    <property type="entry name" value="XdhC_Rossmann_dom"/>
</dbReference>
<sequence>MTTTERTASQSRSFSLAQSDFPLAPLASGQADVLALIVDTEGPSYRPKGAGMAITPEGRRTGSLSSGCIEEDVVLHAASIRASGTPRVIRYGRGSPYPDLALPCGGGLDILLMPVSTPETRAPFIAAQAQLAARRPAALRLPLPDASGEVALTLTPDLRFLVFGKGPEARIFAGLTHLAGYPTELFSPSEETIGKAEGHPARHLVSARWPEGLQTDPYTAVTLFFHDHDWEPPILTHALASDAFYIGAQGSLRTHEARCATLADAGVPPEQIARMDRPFGLIPSARDARTLAVSVLADVLAEARIT</sequence>
<dbReference type="EMBL" id="JAYWLC010000012">
    <property type="protein sequence ID" value="MER5172917.1"/>
    <property type="molecule type" value="Genomic_DNA"/>
</dbReference>
<dbReference type="Pfam" id="PF13478">
    <property type="entry name" value="XdhC_C"/>
    <property type="match status" value="1"/>
</dbReference>
<protein>
    <submittedName>
        <fullName evidence="3">XdhC family protein</fullName>
    </submittedName>
</protein>
<comment type="caution">
    <text evidence="3">The sequence shown here is derived from an EMBL/GenBank/DDBJ whole genome shotgun (WGS) entry which is preliminary data.</text>
</comment>
<keyword evidence="4" id="KW-1185">Reference proteome</keyword>
<reference evidence="3 4" key="2">
    <citation type="submission" date="2024-06" db="EMBL/GenBank/DDBJ databases">
        <title>Thioclava kandeliae sp. nov. from a rhizosphere soil sample of Kandelia candel in a mangrove.</title>
        <authorList>
            <person name="Mu T."/>
        </authorList>
    </citation>
    <scope>NUCLEOTIDE SEQUENCE [LARGE SCALE GENOMIC DNA]</scope>
    <source>
        <strain evidence="3 4">CPCC 100088</strain>
    </source>
</reference>
<feature type="domain" description="XdhC- CoxI" evidence="1">
    <location>
        <begin position="27"/>
        <end position="92"/>
    </location>
</feature>
<dbReference type="Proteomes" id="UP001438953">
    <property type="component" value="Unassembled WGS sequence"/>
</dbReference>
<reference evidence="3 4" key="1">
    <citation type="submission" date="2024-01" db="EMBL/GenBank/DDBJ databases">
        <authorList>
            <person name="Deng Y."/>
            <person name="Su J."/>
        </authorList>
    </citation>
    <scope>NUCLEOTIDE SEQUENCE [LARGE SCALE GENOMIC DNA]</scope>
    <source>
        <strain evidence="3 4">CPCC 100088</strain>
    </source>
</reference>
<dbReference type="InterPro" id="IPR052698">
    <property type="entry name" value="MoCofactor_Util/Proc"/>
</dbReference>
<evidence type="ECO:0000313" key="4">
    <source>
        <dbReference type="Proteomes" id="UP001438953"/>
    </source>
</evidence>
<dbReference type="InterPro" id="IPR003777">
    <property type="entry name" value="XdhC_CoxI"/>
</dbReference>
<evidence type="ECO:0000259" key="2">
    <source>
        <dbReference type="Pfam" id="PF13478"/>
    </source>
</evidence>
<evidence type="ECO:0000259" key="1">
    <source>
        <dbReference type="Pfam" id="PF02625"/>
    </source>
</evidence>
<dbReference type="PANTHER" id="PTHR30388">
    <property type="entry name" value="ALDEHYDE OXIDOREDUCTASE MOLYBDENUM COFACTOR ASSEMBLY PROTEIN"/>
    <property type="match status" value="1"/>
</dbReference>
<feature type="domain" description="XdhC Rossmann" evidence="2">
    <location>
        <begin position="161"/>
        <end position="299"/>
    </location>
</feature>
<dbReference type="Gene3D" id="3.40.50.720">
    <property type="entry name" value="NAD(P)-binding Rossmann-like Domain"/>
    <property type="match status" value="1"/>
</dbReference>
<name>A0ABV1SJ41_9RHOB</name>